<dbReference type="EnsemblPlants" id="OB12G24070.1">
    <property type="protein sequence ID" value="OB12G24070.1"/>
    <property type="gene ID" value="OB12G24070"/>
</dbReference>
<dbReference type="Proteomes" id="UP000006038">
    <property type="component" value="Chromosome 12"/>
</dbReference>
<feature type="compositionally biased region" description="Basic and acidic residues" evidence="1">
    <location>
        <begin position="1"/>
        <end position="14"/>
    </location>
</feature>
<protein>
    <submittedName>
        <fullName evidence="2">Uncharacterized protein</fullName>
    </submittedName>
</protein>
<reference evidence="2" key="2">
    <citation type="submission" date="2013-04" db="UniProtKB">
        <authorList>
            <consortium name="EnsemblPlants"/>
        </authorList>
    </citation>
    <scope>IDENTIFICATION</scope>
</reference>
<name>J3NEJ9_ORYBR</name>
<evidence type="ECO:0000256" key="1">
    <source>
        <dbReference type="SAM" id="MobiDB-lite"/>
    </source>
</evidence>
<evidence type="ECO:0000313" key="3">
    <source>
        <dbReference type="Proteomes" id="UP000006038"/>
    </source>
</evidence>
<accession>J3NEJ9</accession>
<organism evidence="2">
    <name type="scientific">Oryza brachyantha</name>
    <name type="common">malo sina</name>
    <dbReference type="NCBI Taxonomy" id="4533"/>
    <lineage>
        <taxon>Eukaryota</taxon>
        <taxon>Viridiplantae</taxon>
        <taxon>Streptophyta</taxon>
        <taxon>Embryophyta</taxon>
        <taxon>Tracheophyta</taxon>
        <taxon>Spermatophyta</taxon>
        <taxon>Magnoliopsida</taxon>
        <taxon>Liliopsida</taxon>
        <taxon>Poales</taxon>
        <taxon>Poaceae</taxon>
        <taxon>BOP clade</taxon>
        <taxon>Oryzoideae</taxon>
        <taxon>Oryzeae</taxon>
        <taxon>Oryzinae</taxon>
        <taxon>Oryza</taxon>
    </lineage>
</organism>
<dbReference type="AlphaFoldDB" id="J3NEJ9"/>
<reference evidence="2" key="1">
    <citation type="journal article" date="2013" name="Nat. Commun.">
        <title>Whole-genome sequencing of Oryza brachyantha reveals mechanisms underlying Oryza genome evolution.</title>
        <authorList>
            <person name="Chen J."/>
            <person name="Huang Q."/>
            <person name="Gao D."/>
            <person name="Wang J."/>
            <person name="Lang Y."/>
            <person name="Liu T."/>
            <person name="Li B."/>
            <person name="Bai Z."/>
            <person name="Luis Goicoechea J."/>
            <person name="Liang C."/>
            <person name="Chen C."/>
            <person name="Zhang W."/>
            <person name="Sun S."/>
            <person name="Liao Y."/>
            <person name="Zhang X."/>
            <person name="Yang L."/>
            <person name="Song C."/>
            <person name="Wang M."/>
            <person name="Shi J."/>
            <person name="Liu G."/>
            <person name="Liu J."/>
            <person name="Zhou H."/>
            <person name="Zhou W."/>
            <person name="Yu Q."/>
            <person name="An N."/>
            <person name="Chen Y."/>
            <person name="Cai Q."/>
            <person name="Wang B."/>
            <person name="Liu B."/>
            <person name="Min J."/>
            <person name="Huang Y."/>
            <person name="Wu H."/>
            <person name="Li Z."/>
            <person name="Zhang Y."/>
            <person name="Yin Y."/>
            <person name="Song W."/>
            <person name="Jiang J."/>
            <person name="Jackson S.A."/>
            <person name="Wing R.A."/>
            <person name="Wang J."/>
            <person name="Chen M."/>
        </authorList>
    </citation>
    <scope>NUCLEOTIDE SEQUENCE [LARGE SCALE GENOMIC DNA]</scope>
    <source>
        <strain evidence="2">cv. IRGC 101232</strain>
    </source>
</reference>
<dbReference type="HOGENOM" id="CLU_1780285_0_0_1"/>
<dbReference type="PANTHER" id="PTHR34043:SF3">
    <property type="entry name" value="ALPHA_BETA-HYDROLASES SUPERFAMILY PROTEIN"/>
    <property type="match status" value="1"/>
</dbReference>
<dbReference type="PANTHER" id="PTHR34043">
    <property type="entry name" value="ALPHA/BETA-HYDROLASES SUPERFAMILY PROTEIN"/>
    <property type="match status" value="1"/>
</dbReference>
<sequence>MEHKREGSREREGGGESNVRGSSPAGRPEPRHLGRGCCCCAPACQRVPSMWAQAAAASGCLLLRCPATLGAGLVNVAAAGEEEEERRGAAPVVLVHDIFGLGKAFFRRFVSLVQRLVGLSYFAGAEKKDDCVLVPDLGSLTCIHDR</sequence>
<evidence type="ECO:0000313" key="2">
    <source>
        <dbReference type="EnsemblPlants" id="OB12G24070.1"/>
    </source>
</evidence>
<dbReference type="STRING" id="4533.J3NEJ9"/>
<keyword evidence="3" id="KW-1185">Reference proteome</keyword>
<proteinExistence type="predicted"/>
<dbReference type="Gramene" id="OB12G24070.1">
    <property type="protein sequence ID" value="OB12G24070.1"/>
    <property type="gene ID" value="OB12G24070"/>
</dbReference>
<feature type="region of interest" description="Disordered" evidence="1">
    <location>
        <begin position="1"/>
        <end position="31"/>
    </location>
</feature>